<gene>
    <name evidence="13" type="ORF">Vbra_11981</name>
</gene>
<evidence type="ECO:0000256" key="1">
    <source>
        <dbReference type="ARBA" id="ARBA00004448"/>
    </source>
</evidence>
<dbReference type="EMBL" id="CDMY01000235">
    <property type="protein sequence ID" value="CEL95658.1"/>
    <property type="molecule type" value="Genomic_DNA"/>
</dbReference>
<dbReference type="InterPro" id="IPR018108">
    <property type="entry name" value="MCP_transmembrane"/>
</dbReference>
<keyword evidence="3 11" id="KW-0813">Transport</keyword>
<keyword evidence="14" id="KW-1185">Reference proteome</keyword>
<keyword evidence="4 10" id="KW-0812">Transmembrane</keyword>
<keyword evidence="8" id="KW-0496">Mitochondrion</keyword>
<comment type="subcellular location">
    <subcellularLocation>
        <location evidence="1">Mitochondrion inner membrane</location>
        <topology evidence="1">Multi-pass membrane protein</topology>
    </subcellularLocation>
</comment>
<dbReference type="GO" id="GO:0005743">
    <property type="term" value="C:mitochondrial inner membrane"/>
    <property type="evidence" value="ECO:0007669"/>
    <property type="project" value="UniProtKB-SubCell"/>
</dbReference>
<dbReference type="PROSITE" id="PS50920">
    <property type="entry name" value="SOLCAR"/>
    <property type="match status" value="3"/>
</dbReference>
<dbReference type="InterPro" id="IPR051752">
    <property type="entry name" value="Mito_2-oxodicarb_carrier"/>
</dbReference>
<dbReference type="PhylomeDB" id="A0A0G4EI38"/>
<feature type="repeat" description="Solcar" evidence="10">
    <location>
        <begin position="206"/>
        <end position="316"/>
    </location>
</feature>
<name>A0A0G4EI38_VITBC</name>
<dbReference type="Gene3D" id="1.50.40.10">
    <property type="entry name" value="Mitochondrial carrier domain"/>
    <property type="match status" value="1"/>
</dbReference>
<evidence type="ECO:0008006" key="15">
    <source>
        <dbReference type="Google" id="ProtNLM"/>
    </source>
</evidence>
<evidence type="ECO:0000256" key="9">
    <source>
        <dbReference type="ARBA" id="ARBA00023136"/>
    </source>
</evidence>
<evidence type="ECO:0000256" key="7">
    <source>
        <dbReference type="ARBA" id="ARBA00022989"/>
    </source>
</evidence>
<comment type="similarity">
    <text evidence="2 11">Belongs to the mitochondrial carrier (TC 2.A.29) family.</text>
</comment>
<evidence type="ECO:0000256" key="4">
    <source>
        <dbReference type="ARBA" id="ARBA00022692"/>
    </source>
</evidence>
<feature type="compositionally biased region" description="Pro residues" evidence="12">
    <location>
        <begin position="251"/>
        <end position="264"/>
    </location>
</feature>
<protein>
    <recommendedName>
        <fullName evidence="15">Mitochondrial carrier protein</fullName>
    </recommendedName>
</protein>
<evidence type="ECO:0000256" key="10">
    <source>
        <dbReference type="PROSITE-ProRule" id="PRU00282"/>
    </source>
</evidence>
<dbReference type="OMA" id="RRWILTH"/>
<keyword evidence="9 10" id="KW-0472">Membrane</keyword>
<reference evidence="13 14" key="1">
    <citation type="submission" date="2014-11" db="EMBL/GenBank/DDBJ databases">
        <authorList>
            <person name="Zhu J."/>
            <person name="Qi W."/>
            <person name="Song R."/>
        </authorList>
    </citation>
    <scope>NUCLEOTIDE SEQUENCE [LARGE SCALE GENOMIC DNA]</scope>
</reference>
<dbReference type="PANTHER" id="PTHR46356:SF1">
    <property type="entry name" value="MITOCHONDRIAL 2-OXODICARBOXYLATE CARRIER"/>
    <property type="match status" value="1"/>
</dbReference>
<dbReference type="InParanoid" id="A0A0G4EI38"/>
<dbReference type="Proteomes" id="UP000041254">
    <property type="component" value="Unassembled WGS sequence"/>
</dbReference>
<evidence type="ECO:0000256" key="5">
    <source>
        <dbReference type="ARBA" id="ARBA00022737"/>
    </source>
</evidence>
<feature type="repeat" description="Solcar" evidence="10">
    <location>
        <begin position="15"/>
        <end position="98"/>
    </location>
</feature>
<evidence type="ECO:0000313" key="14">
    <source>
        <dbReference type="Proteomes" id="UP000041254"/>
    </source>
</evidence>
<dbReference type="SUPFAM" id="SSF103506">
    <property type="entry name" value="Mitochondrial carrier"/>
    <property type="match status" value="1"/>
</dbReference>
<dbReference type="InterPro" id="IPR023395">
    <property type="entry name" value="MCP_dom_sf"/>
</dbReference>
<dbReference type="OrthoDB" id="434783at2759"/>
<evidence type="ECO:0000313" key="13">
    <source>
        <dbReference type="EMBL" id="CEL95658.1"/>
    </source>
</evidence>
<feature type="repeat" description="Solcar" evidence="10">
    <location>
        <begin position="109"/>
        <end position="199"/>
    </location>
</feature>
<keyword evidence="6" id="KW-0999">Mitochondrion inner membrane</keyword>
<dbReference type="VEuPathDB" id="CryptoDB:Vbra_11981"/>
<keyword evidence="5" id="KW-0677">Repeat</keyword>
<evidence type="ECO:0000256" key="11">
    <source>
        <dbReference type="RuleBase" id="RU000488"/>
    </source>
</evidence>
<dbReference type="AlphaFoldDB" id="A0A0G4EI38"/>
<evidence type="ECO:0000256" key="6">
    <source>
        <dbReference type="ARBA" id="ARBA00022792"/>
    </source>
</evidence>
<accession>A0A0G4EI38</accession>
<feature type="region of interest" description="Disordered" evidence="12">
    <location>
        <begin position="241"/>
        <end position="264"/>
    </location>
</feature>
<evidence type="ECO:0000256" key="2">
    <source>
        <dbReference type="ARBA" id="ARBA00006375"/>
    </source>
</evidence>
<proteinExistence type="inferred from homology"/>
<keyword evidence="7" id="KW-1133">Transmembrane helix</keyword>
<evidence type="ECO:0000256" key="12">
    <source>
        <dbReference type="SAM" id="MobiDB-lite"/>
    </source>
</evidence>
<sequence>MPSSLPVVSDERFLRNYAEVAFYGGIRGILRLPFEHPLDAMKTYWQAQPQIRSFRDVGVAIWRDRGVAGFYAGAVPNSVRVTLKEVYRWPLMMCLPQLFTTIWPSGPQDPALIKTLTGFSLASVESFIICPLERLKVVLMTRPASVTTRQTLQHIISGLTAPASHHGLDYLFQGLGAVYARQLISWVSFLAADAKLKGWARRATHKDYLDFGTLMAVATGVGLINTIAVMPADCIKTKQQQFAPSTRAQAPSPPRPSDPHPLPSAAPRSLGFVATARHIYATQGYQGFYVGWRVRFLQYMLNAAFSSALLEWLERRWILTHRLVPRRKEEAESGEGEGVT</sequence>
<organism evidence="13 14">
    <name type="scientific">Vitrella brassicaformis (strain CCMP3155)</name>
    <dbReference type="NCBI Taxonomy" id="1169540"/>
    <lineage>
        <taxon>Eukaryota</taxon>
        <taxon>Sar</taxon>
        <taxon>Alveolata</taxon>
        <taxon>Colpodellida</taxon>
        <taxon>Vitrellaceae</taxon>
        <taxon>Vitrella</taxon>
    </lineage>
</organism>
<dbReference type="Pfam" id="PF00153">
    <property type="entry name" value="Mito_carr"/>
    <property type="match status" value="3"/>
</dbReference>
<evidence type="ECO:0000256" key="3">
    <source>
        <dbReference type="ARBA" id="ARBA00022448"/>
    </source>
</evidence>
<evidence type="ECO:0000256" key="8">
    <source>
        <dbReference type="ARBA" id="ARBA00023128"/>
    </source>
</evidence>
<dbReference type="PANTHER" id="PTHR46356">
    <property type="entry name" value="MITOCHONDRIAL 2-OXODICARBOXYLATE CARRIER"/>
    <property type="match status" value="1"/>
</dbReference>